<name>A0A267MNI2_9FIRM</name>
<evidence type="ECO:0000256" key="2">
    <source>
        <dbReference type="ARBA" id="ARBA00023002"/>
    </source>
</evidence>
<dbReference type="Pfam" id="PF25137">
    <property type="entry name" value="ADH_Fe_C"/>
    <property type="match status" value="1"/>
</dbReference>
<evidence type="ECO:0000259" key="4">
    <source>
        <dbReference type="Pfam" id="PF00465"/>
    </source>
</evidence>
<dbReference type="EMBL" id="NIBG01000003">
    <property type="protein sequence ID" value="PAB60393.1"/>
    <property type="molecule type" value="Genomic_DNA"/>
</dbReference>
<dbReference type="CDD" id="cd08189">
    <property type="entry name" value="Fe-ADH-like"/>
    <property type="match status" value="1"/>
</dbReference>
<evidence type="ECO:0000313" key="7">
    <source>
        <dbReference type="Proteomes" id="UP000216024"/>
    </source>
</evidence>
<dbReference type="FunFam" id="1.20.1090.10:FF:000001">
    <property type="entry name" value="Aldehyde-alcohol dehydrogenase"/>
    <property type="match status" value="1"/>
</dbReference>
<dbReference type="Gene3D" id="3.40.50.1970">
    <property type="match status" value="1"/>
</dbReference>
<dbReference type="FunFam" id="3.40.50.1970:FF:000003">
    <property type="entry name" value="Alcohol dehydrogenase, iron-containing"/>
    <property type="match status" value="1"/>
</dbReference>
<gene>
    <name evidence="6" type="ORF">CCE28_05720</name>
</gene>
<evidence type="ECO:0000256" key="1">
    <source>
        <dbReference type="ARBA" id="ARBA00007358"/>
    </source>
</evidence>
<dbReference type="PROSITE" id="PS00060">
    <property type="entry name" value="ADH_IRON_2"/>
    <property type="match status" value="1"/>
</dbReference>
<dbReference type="OrthoDB" id="5445534at2"/>
<reference evidence="6 7" key="1">
    <citation type="submission" date="2017-06" db="EMBL/GenBank/DDBJ databases">
        <title>Draft genome sequence of anaerobic fermentative bacterium Anaeromicrobium sediminis DY2726D isolated from West Pacific Ocean sediments.</title>
        <authorList>
            <person name="Zeng X."/>
        </authorList>
    </citation>
    <scope>NUCLEOTIDE SEQUENCE [LARGE SCALE GENOMIC DNA]</scope>
    <source>
        <strain evidence="6 7">DY2726D</strain>
    </source>
</reference>
<evidence type="ECO:0000259" key="5">
    <source>
        <dbReference type="Pfam" id="PF25137"/>
    </source>
</evidence>
<evidence type="ECO:0000313" key="6">
    <source>
        <dbReference type="EMBL" id="PAB60393.1"/>
    </source>
</evidence>
<dbReference type="Proteomes" id="UP000216024">
    <property type="component" value="Unassembled WGS sequence"/>
</dbReference>
<dbReference type="InterPro" id="IPR056798">
    <property type="entry name" value="ADH_Fe_C"/>
</dbReference>
<evidence type="ECO:0000256" key="3">
    <source>
        <dbReference type="ARBA" id="ARBA00023027"/>
    </source>
</evidence>
<sequence>MSSILQRMGLRIFSTFWPPPKPKVYTGPHSVLRLADLVFLSGCRRPLIVTGRFLLHNGMLDSFIKRLNSNGCEVTIYDGTKPNPTFAEVNGGLELCLEHQCDCVIAIGGGSVIDTSKVIAAAAANKVGLRKLAGPLKVKKPPLPFFAAPTTSGSGSEATSAAVISDVETHKKVFFIDPKYTPTDVALDPILIQSLPAHITASVGLDALTHAIEAYTSKNTFRDSDESALNAIELIFENLPKAFVDGGNLEAREAVAKGSFLAGYAFAKSSLGYVHAISHQITSLYNTPHGLANAILLPRVLRFNRGVSERHLAEIEKKLSSSKGKSDTKVLADRFIKRVDDLLEQLEIPVMISELSDSDFSEITRAANNEVMKSYAVPKVMKSRDIEVILRSVKNGDMEINFN</sequence>
<dbReference type="PANTHER" id="PTHR11496">
    <property type="entry name" value="ALCOHOL DEHYDROGENASE"/>
    <property type="match status" value="1"/>
</dbReference>
<keyword evidence="7" id="KW-1185">Reference proteome</keyword>
<comment type="similarity">
    <text evidence="1">Belongs to the iron-containing alcohol dehydrogenase family.</text>
</comment>
<dbReference type="InterPro" id="IPR039697">
    <property type="entry name" value="Alcohol_dehydrogenase_Fe"/>
</dbReference>
<keyword evidence="3" id="KW-0520">NAD</keyword>
<feature type="domain" description="Fe-containing alcohol dehydrogenase-like C-terminal" evidence="5">
    <location>
        <begin position="200"/>
        <end position="392"/>
    </location>
</feature>
<dbReference type="GO" id="GO:0046872">
    <property type="term" value="F:metal ion binding"/>
    <property type="evidence" value="ECO:0007669"/>
    <property type="project" value="InterPro"/>
</dbReference>
<dbReference type="AlphaFoldDB" id="A0A267MNI2"/>
<feature type="domain" description="Alcohol dehydrogenase iron-type/glycerol dehydrogenase GldA" evidence="4">
    <location>
        <begin position="22"/>
        <end position="189"/>
    </location>
</feature>
<protein>
    <submittedName>
        <fullName evidence="6">Uncharacterized protein</fullName>
    </submittedName>
</protein>
<dbReference type="Gene3D" id="1.20.1090.10">
    <property type="entry name" value="Dehydroquinate synthase-like - alpha domain"/>
    <property type="match status" value="1"/>
</dbReference>
<keyword evidence="2" id="KW-0560">Oxidoreductase</keyword>
<dbReference type="InterPro" id="IPR018211">
    <property type="entry name" value="ADH_Fe_CS"/>
</dbReference>
<dbReference type="Pfam" id="PF00465">
    <property type="entry name" value="Fe-ADH"/>
    <property type="match status" value="1"/>
</dbReference>
<proteinExistence type="inferred from homology"/>
<dbReference type="InterPro" id="IPR001670">
    <property type="entry name" value="ADH_Fe/GldA"/>
</dbReference>
<dbReference type="SUPFAM" id="SSF56796">
    <property type="entry name" value="Dehydroquinate synthase-like"/>
    <property type="match status" value="1"/>
</dbReference>
<dbReference type="PANTHER" id="PTHR11496:SF102">
    <property type="entry name" value="ALCOHOL DEHYDROGENASE 4"/>
    <property type="match status" value="1"/>
</dbReference>
<accession>A0A267MNI2</accession>
<comment type="caution">
    <text evidence="6">The sequence shown here is derived from an EMBL/GenBank/DDBJ whole genome shotgun (WGS) entry which is preliminary data.</text>
</comment>
<dbReference type="RefSeq" id="WP_095131861.1">
    <property type="nucleotide sequence ID" value="NZ_NIBG01000003.1"/>
</dbReference>
<organism evidence="6 7">
    <name type="scientific">Anaeromicrobium sediminis</name>
    <dbReference type="NCBI Taxonomy" id="1478221"/>
    <lineage>
        <taxon>Bacteria</taxon>
        <taxon>Bacillati</taxon>
        <taxon>Bacillota</taxon>
        <taxon>Clostridia</taxon>
        <taxon>Peptostreptococcales</taxon>
        <taxon>Thermotaleaceae</taxon>
        <taxon>Anaeromicrobium</taxon>
    </lineage>
</organism>
<dbReference type="GO" id="GO:0004022">
    <property type="term" value="F:alcohol dehydrogenase (NAD+) activity"/>
    <property type="evidence" value="ECO:0007669"/>
    <property type="project" value="UniProtKB-ARBA"/>
</dbReference>